<dbReference type="InterPro" id="IPR051690">
    <property type="entry name" value="PseI-like"/>
</dbReference>
<dbReference type="InterPro" id="IPR006190">
    <property type="entry name" value="SAF_AFP_Neu5Ac"/>
</dbReference>
<name>A0A2S7KYY8_9FLAO</name>
<dbReference type="OrthoDB" id="9814210at2"/>
<evidence type="ECO:0000313" key="3">
    <source>
        <dbReference type="Proteomes" id="UP000239522"/>
    </source>
</evidence>
<dbReference type="SUPFAM" id="SSF51569">
    <property type="entry name" value="Aldolase"/>
    <property type="match status" value="1"/>
</dbReference>
<dbReference type="EMBL" id="MQUA01000013">
    <property type="protein sequence ID" value="PQB07830.1"/>
    <property type="molecule type" value="Genomic_DNA"/>
</dbReference>
<organism evidence="2 3">
    <name type="scientific">Polaribacter filamentus</name>
    <dbReference type="NCBI Taxonomy" id="53483"/>
    <lineage>
        <taxon>Bacteria</taxon>
        <taxon>Pseudomonadati</taxon>
        <taxon>Bacteroidota</taxon>
        <taxon>Flavobacteriia</taxon>
        <taxon>Flavobacteriales</taxon>
        <taxon>Flavobacteriaceae</taxon>
    </lineage>
</organism>
<dbReference type="Gene3D" id="3.90.1210.10">
    <property type="entry name" value="Antifreeze-like/N-acetylneuraminic acid synthase C-terminal domain"/>
    <property type="match status" value="1"/>
</dbReference>
<comment type="caution">
    <text evidence="2">The sequence shown here is derived from an EMBL/GenBank/DDBJ whole genome shotgun (WGS) entry which is preliminary data.</text>
</comment>
<evidence type="ECO:0000259" key="1">
    <source>
        <dbReference type="PROSITE" id="PS50844"/>
    </source>
</evidence>
<gene>
    <name evidence="2" type="ORF">BST83_12200</name>
</gene>
<feature type="domain" description="AFP-like" evidence="1">
    <location>
        <begin position="296"/>
        <end position="355"/>
    </location>
</feature>
<dbReference type="PROSITE" id="PS50844">
    <property type="entry name" value="AFP_LIKE"/>
    <property type="match status" value="1"/>
</dbReference>
<dbReference type="InterPro" id="IPR013132">
    <property type="entry name" value="PseI/NeuA/B-like_N"/>
</dbReference>
<dbReference type="InterPro" id="IPR036732">
    <property type="entry name" value="AFP_Neu5c_C_sf"/>
</dbReference>
<dbReference type="AlphaFoldDB" id="A0A2S7KYY8"/>
<dbReference type="InterPro" id="IPR057736">
    <property type="entry name" value="SAF_PseI/NeuA/NeuB"/>
</dbReference>
<dbReference type="PANTHER" id="PTHR42966">
    <property type="entry name" value="N-ACETYLNEURAMINATE SYNTHASE"/>
    <property type="match status" value="1"/>
</dbReference>
<dbReference type="RefSeq" id="WP_104810034.1">
    <property type="nucleotide sequence ID" value="NZ_MQUA01000013.1"/>
</dbReference>
<dbReference type="CDD" id="cd11615">
    <property type="entry name" value="SAF_NeuB_like"/>
    <property type="match status" value="1"/>
</dbReference>
<dbReference type="Pfam" id="PF03102">
    <property type="entry name" value="NeuB"/>
    <property type="match status" value="1"/>
</dbReference>
<dbReference type="SMART" id="SM00858">
    <property type="entry name" value="SAF"/>
    <property type="match status" value="1"/>
</dbReference>
<keyword evidence="3" id="KW-1185">Reference proteome</keyword>
<accession>A0A2S7KYY8</accession>
<dbReference type="PANTHER" id="PTHR42966:SF2">
    <property type="entry name" value="PSEUDAMINIC ACID SYNTHASE"/>
    <property type="match status" value="1"/>
</dbReference>
<proteinExistence type="predicted"/>
<dbReference type="InterPro" id="IPR013974">
    <property type="entry name" value="SAF"/>
</dbReference>
<dbReference type="GO" id="GO:0047444">
    <property type="term" value="F:N-acylneuraminate-9-phosphate synthase activity"/>
    <property type="evidence" value="ECO:0007669"/>
    <property type="project" value="TreeGrafter"/>
</dbReference>
<dbReference type="SUPFAM" id="SSF51269">
    <property type="entry name" value="AFP III-like domain"/>
    <property type="match status" value="1"/>
</dbReference>
<dbReference type="Proteomes" id="UP000239522">
    <property type="component" value="Unassembled WGS sequence"/>
</dbReference>
<reference evidence="2 3" key="1">
    <citation type="submission" date="2016-11" db="EMBL/GenBank/DDBJ databases">
        <title>Trade-off between light-utilization and light-protection in marine flavobacteria.</title>
        <authorList>
            <person name="Kumagai Y."/>
        </authorList>
    </citation>
    <scope>NUCLEOTIDE SEQUENCE [LARGE SCALE GENOMIC DNA]</scope>
    <source>
        <strain evidence="2 3">ATCC 700397</strain>
    </source>
</reference>
<sequence>MNTIKLGNKIIDDNSLYFIADIGANHNGSLEKAIELIHLAKESGADAAKFQNFQADKIVSKAGFDNMKGKLSHQSKWKKSVFEVYEDASISKDWTRILKEECDKVGIDYFTSAYDFESVDLVDPYVDLYKIGSGDITWLEIIDYILNKNKPVLIATGASTNEDVLRVMNMAMKKTKDLVLMQCNTNYTGSKENYNFCNLNVLKQFSIDYPNTVLGLSDHTAGHATTLGAIALGARVIEKHFTDDNNQEGPDHGFAMNPHSWRDMVNRSYELLVSLGDGIKIVEKNEEQSKLVQRRCLRVNTNLKKGHMLLESDLISLRPISEEGFEPFEKINLIGKELLMDIDAGEHLTKKIVKL</sequence>
<dbReference type="InterPro" id="IPR013785">
    <property type="entry name" value="Aldolase_TIM"/>
</dbReference>
<protein>
    <submittedName>
        <fullName evidence="2">N-acetylneuraminate synthase</fullName>
    </submittedName>
</protein>
<evidence type="ECO:0000313" key="2">
    <source>
        <dbReference type="EMBL" id="PQB07830.1"/>
    </source>
</evidence>
<dbReference type="GO" id="GO:0016051">
    <property type="term" value="P:carbohydrate biosynthetic process"/>
    <property type="evidence" value="ECO:0007669"/>
    <property type="project" value="InterPro"/>
</dbReference>
<dbReference type="Gene3D" id="3.20.20.70">
    <property type="entry name" value="Aldolase class I"/>
    <property type="match status" value="1"/>
</dbReference>